<protein>
    <submittedName>
        <fullName evidence="1">Uncharacterized protein</fullName>
    </submittedName>
</protein>
<dbReference type="Proteomes" id="UP000178606">
    <property type="component" value="Unassembled WGS sequence"/>
</dbReference>
<reference evidence="1 2" key="1">
    <citation type="journal article" date="2016" name="Nat. Commun.">
        <title>Thousands of microbial genomes shed light on interconnected biogeochemical processes in an aquifer system.</title>
        <authorList>
            <person name="Anantharaman K."/>
            <person name="Brown C.T."/>
            <person name="Hug L.A."/>
            <person name="Sharon I."/>
            <person name="Castelle C.J."/>
            <person name="Probst A.J."/>
            <person name="Thomas B.C."/>
            <person name="Singh A."/>
            <person name="Wilkins M.J."/>
            <person name="Karaoz U."/>
            <person name="Brodie E.L."/>
            <person name="Williams K.H."/>
            <person name="Hubbard S.S."/>
            <person name="Banfield J.F."/>
        </authorList>
    </citation>
    <scope>NUCLEOTIDE SEQUENCE [LARGE SCALE GENOMIC DNA]</scope>
    <source>
        <strain evidence="2">RIFCSPLOWO2_12_FULL_64_10</strain>
    </source>
</reference>
<proteinExistence type="predicted"/>
<sequence length="100" mass="11317">MAVVLQTSGIGGLAYPFYTGLSSDEKPIATDLSNADADATFYELDTRREFVWKDRAWMLRAAPDQGIDYSDALGEIAKELRRIRFGFEIYLKTDFPDPDE</sequence>
<accession>A0A1F6C4I7</accession>
<organism evidence="1 2">
    <name type="scientific">Handelsmanbacteria sp. (strain RIFCSPLOWO2_12_FULL_64_10)</name>
    <dbReference type="NCBI Taxonomy" id="1817868"/>
    <lineage>
        <taxon>Bacteria</taxon>
        <taxon>Candidatus Handelsmaniibacteriota</taxon>
    </lineage>
</organism>
<gene>
    <name evidence="1" type="ORF">A3F84_27735</name>
</gene>
<name>A0A1F6C4I7_HANXR</name>
<dbReference type="EMBL" id="MFKF01000416">
    <property type="protein sequence ID" value="OGG44105.1"/>
    <property type="molecule type" value="Genomic_DNA"/>
</dbReference>
<evidence type="ECO:0000313" key="1">
    <source>
        <dbReference type="EMBL" id="OGG44105.1"/>
    </source>
</evidence>
<evidence type="ECO:0000313" key="2">
    <source>
        <dbReference type="Proteomes" id="UP000178606"/>
    </source>
</evidence>
<dbReference type="AlphaFoldDB" id="A0A1F6C4I7"/>
<comment type="caution">
    <text evidence="1">The sequence shown here is derived from an EMBL/GenBank/DDBJ whole genome shotgun (WGS) entry which is preliminary data.</text>
</comment>